<name>A0A0A9FW00_ARUDO</name>
<proteinExistence type="predicted"/>
<dbReference type="EMBL" id="GBRH01181449">
    <property type="protein sequence ID" value="JAE16447.1"/>
    <property type="molecule type" value="Transcribed_RNA"/>
</dbReference>
<sequence length="52" mass="6318">MLCFKDGERKQKSCYLFLNRYQHYQLLLKEEGYEIYSTLDVYVFLIHCKCSG</sequence>
<protein>
    <submittedName>
        <fullName evidence="1">Uncharacterized protein</fullName>
    </submittedName>
</protein>
<organism evidence="1">
    <name type="scientific">Arundo donax</name>
    <name type="common">Giant reed</name>
    <name type="synonym">Donax arundinaceus</name>
    <dbReference type="NCBI Taxonomy" id="35708"/>
    <lineage>
        <taxon>Eukaryota</taxon>
        <taxon>Viridiplantae</taxon>
        <taxon>Streptophyta</taxon>
        <taxon>Embryophyta</taxon>
        <taxon>Tracheophyta</taxon>
        <taxon>Spermatophyta</taxon>
        <taxon>Magnoliopsida</taxon>
        <taxon>Liliopsida</taxon>
        <taxon>Poales</taxon>
        <taxon>Poaceae</taxon>
        <taxon>PACMAD clade</taxon>
        <taxon>Arundinoideae</taxon>
        <taxon>Arundineae</taxon>
        <taxon>Arundo</taxon>
    </lineage>
</organism>
<reference evidence="1" key="1">
    <citation type="submission" date="2014-09" db="EMBL/GenBank/DDBJ databases">
        <authorList>
            <person name="Magalhaes I.L.F."/>
            <person name="Oliveira U."/>
            <person name="Santos F.R."/>
            <person name="Vidigal T.H.D.A."/>
            <person name="Brescovit A.D."/>
            <person name="Santos A.J."/>
        </authorList>
    </citation>
    <scope>NUCLEOTIDE SEQUENCE</scope>
    <source>
        <tissue evidence="1">Shoot tissue taken approximately 20 cm above the soil surface</tissue>
    </source>
</reference>
<reference evidence="1" key="2">
    <citation type="journal article" date="2015" name="Data Brief">
        <title>Shoot transcriptome of the giant reed, Arundo donax.</title>
        <authorList>
            <person name="Barrero R.A."/>
            <person name="Guerrero F.D."/>
            <person name="Moolhuijzen P."/>
            <person name="Goolsby J.A."/>
            <person name="Tidwell J."/>
            <person name="Bellgard S.E."/>
            <person name="Bellgard M.I."/>
        </authorList>
    </citation>
    <scope>NUCLEOTIDE SEQUENCE</scope>
    <source>
        <tissue evidence="1">Shoot tissue taken approximately 20 cm above the soil surface</tissue>
    </source>
</reference>
<dbReference type="AlphaFoldDB" id="A0A0A9FW00"/>
<accession>A0A0A9FW00</accession>
<evidence type="ECO:0000313" key="1">
    <source>
        <dbReference type="EMBL" id="JAE16447.1"/>
    </source>
</evidence>